<evidence type="ECO:0000313" key="4">
    <source>
        <dbReference type="Proteomes" id="UP000544530"/>
    </source>
</evidence>
<name>A0A5Z1J5P5_LISMN</name>
<reference evidence="2 4" key="2">
    <citation type="submission" date="2020-06" db="EMBL/GenBank/DDBJ databases">
        <title>Two Listeria outbreaks in Switzerland in 2018 and 2020.</title>
        <authorList>
            <person name="Stevens M.J.A."/>
            <person name="Bloemberg G."/>
            <person name="Nusch-Inderbinnen M."/>
            <person name="Stephan R."/>
        </authorList>
    </citation>
    <scope>NUCLEOTIDE SEQUENCE [LARGE SCALE GENOMIC DNA]</scope>
    <source>
        <strain evidence="2 4">N18-0707</strain>
    </source>
</reference>
<organism evidence="1 3">
    <name type="scientific">Listeria monocytogenes</name>
    <dbReference type="NCBI Taxonomy" id="1639"/>
    <lineage>
        <taxon>Bacteria</taxon>
        <taxon>Bacillati</taxon>
        <taxon>Bacillota</taxon>
        <taxon>Bacilli</taxon>
        <taxon>Bacillales</taxon>
        <taxon>Listeriaceae</taxon>
        <taxon>Listeria</taxon>
    </lineage>
</organism>
<keyword evidence="2" id="KW-0396">Initiation factor</keyword>
<dbReference type="GO" id="GO:0003743">
    <property type="term" value="F:translation initiation factor activity"/>
    <property type="evidence" value="ECO:0007669"/>
    <property type="project" value="UniProtKB-KW"/>
</dbReference>
<protein>
    <submittedName>
        <fullName evidence="2">Replication initiation factor domain-containing protein</fullName>
    </submittedName>
</protein>
<proteinExistence type="predicted"/>
<dbReference type="Proteomes" id="UP000368512">
    <property type="component" value="Unassembled WGS sequence"/>
</dbReference>
<evidence type="ECO:0000313" key="2">
    <source>
        <dbReference type="EMBL" id="NYA00800.1"/>
    </source>
</evidence>
<dbReference type="Proteomes" id="UP000544530">
    <property type="component" value="Unassembled WGS sequence"/>
</dbReference>
<comment type="caution">
    <text evidence="1">The sequence shown here is derived from an EMBL/GenBank/DDBJ whole genome shotgun (WGS) entry which is preliminary data.</text>
</comment>
<evidence type="ECO:0000313" key="1">
    <source>
        <dbReference type="EMBL" id="EAC7480078.1"/>
    </source>
</evidence>
<dbReference type="RefSeq" id="WP_003726072.1">
    <property type="nucleotide sequence ID" value="NC_021827.1"/>
</dbReference>
<dbReference type="EMBL" id="AAAJWF010000003">
    <property type="protein sequence ID" value="EAC7480078.1"/>
    <property type="molecule type" value="Genomic_DNA"/>
</dbReference>
<gene>
    <name evidence="1" type="ORF">DQ70_05230</name>
    <name evidence="2" type="ORF">HZJ64_03060</name>
</gene>
<evidence type="ECO:0000313" key="3">
    <source>
        <dbReference type="Proteomes" id="UP000368512"/>
    </source>
</evidence>
<dbReference type="KEGG" id="lmv:Y193_02640"/>
<accession>A0A5Z1J5P5</accession>
<keyword evidence="2" id="KW-0648">Protein biosynthesis</keyword>
<dbReference type="EMBL" id="JACAVN010000002">
    <property type="protein sequence ID" value="NYA00800.1"/>
    <property type="molecule type" value="Genomic_DNA"/>
</dbReference>
<dbReference type="AlphaFoldDB" id="A0A5Z1J5P5"/>
<sequence length="168" mass="19998">MTHLRHEAEKLDDWVRYEAEYKGRYAHQLTDAIENCKSDEELKNIIVSSILDRYGFYYTKESKKGKINRPTIETKKMLDLLNNNDFKFDSPSPRNNMLNQTINYIQKNSGLFPLLWKVDGIWGDGTYKELLEWLGDQYYNSFEPNDDHISWLNKYKALYQLEGKPWEG</sequence>
<reference evidence="1 3" key="1">
    <citation type="submission" date="2018-06" db="EMBL/GenBank/DDBJ databases">
        <authorList>
            <consortium name="GenomeTrakr: Next Generation Sequencing Network for Food Pathogen Tracability"/>
        </authorList>
    </citation>
    <scope>NUCLEOTIDE SEQUENCE [LARGE SCALE GENOMIC DNA]</scope>
    <source>
        <strain evidence="1 3">CFSAN008042</strain>
    </source>
</reference>